<dbReference type="EMBL" id="VSRO01000028">
    <property type="protein sequence ID" value="TYK53893.1"/>
    <property type="molecule type" value="Genomic_DNA"/>
</dbReference>
<reference evidence="2 3" key="1">
    <citation type="submission" date="2019-08" db="EMBL/GenBank/DDBJ databases">
        <title>Subclass B2 metallo-beta lactamase from Pseudomonas synxantha.</title>
        <authorList>
            <person name="Poirel L."/>
            <person name="Palmieri M."/>
            <person name="Masseron A."/>
            <person name="Perreten V."/>
            <person name="Nordman P."/>
        </authorList>
    </citation>
    <scope>NUCLEOTIDE SEQUENCE [LARGE SCALE GENOMIC DNA]</scope>
    <source>
        <strain evidence="2 3">MCP106</strain>
    </source>
</reference>
<dbReference type="Pfam" id="PF11185">
    <property type="entry name" value="DUF2971"/>
    <property type="match status" value="1"/>
</dbReference>
<gene>
    <name evidence="2" type="ORF">FXO26_16260</name>
    <name evidence="1" type="ORF">FXO26_30360</name>
</gene>
<dbReference type="EMBL" id="VSRO01000007">
    <property type="protein sequence ID" value="TYK57274.1"/>
    <property type="molecule type" value="Genomic_DNA"/>
</dbReference>
<organism evidence="2 3">
    <name type="scientific">Pseudomonas synxantha</name>
    <dbReference type="NCBI Taxonomy" id="47883"/>
    <lineage>
        <taxon>Bacteria</taxon>
        <taxon>Pseudomonadati</taxon>
        <taxon>Pseudomonadota</taxon>
        <taxon>Gammaproteobacteria</taxon>
        <taxon>Pseudomonadales</taxon>
        <taxon>Pseudomonadaceae</taxon>
        <taxon>Pseudomonas</taxon>
    </lineage>
</organism>
<comment type="caution">
    <text evidence="2">The sequence shown here is derived from an EMBL/GenBank/DDBJ whole genome shotgun (WGS) entry which is preliminary data.</text>
</comment>
<evidence type="ECO:0000313" key="2">
    <source>
        <dbReference type="EMBL" id="TYK57274.1"/>
    </source>
</evidence>
<evidence type="ECO:0000313" key="1">
    <source>
        <dbReference type="EMBL" id="TYK53893.1"/>
    </source>
</evidence>
<evidence type="ECO:0000313" key="3">
    <source>
        <dbReference type="Proteomes" id="UP000324029"/>
    </source>
</evidence>
<dbReference type="Proteomes" id="UP000324029">
    <property type="component" value="Unassembled WGS sequence"/>
</dbReference>
<dbReference type="AlphaFoldDB" id="A0A5D3GAJ4"/>
<dbReference type="InterPro" id="IPR021352">
    <property type="entry name" value="DUF2971"/>
</dbReference>
<protein>
    <submittedName>
        <fullName evidence="2">DUF2971 domain-containing protein</fullName>
    </submittedName>
</protein>
<reference evidence="2 3" key="2">
    <citation type="submission" date="2019-08" db="EMBL/GenBank/DDBJ databases">
        <authorList>
            <person name="Brilhante M."/>
            <person name="Perreten V."/>
        </authorList>
    </citation>
    <scope>NUCLEOTIDE SEQUENCE [LARGE SCALE GENOMIC DNA]</scope>
    <source>
        <strain evidence="2 3">MCP106</strain>
    </source>
</reference>
<proteinExistence type="predicted"/>
<name>A0A5D3GAJ4_9PSED</name>
<accession>A0A5D3GAJ4</accession>
<sequence>MLPGSHIQENGAILMGSVYKYLSFKYGGFLDDGFLRFTQPVALNDPYECLAAFPDLSPEEQAADLFSGALDEINFSVNDAPNVKSVKLEQIRTAVRRIRGMAEENPNFLRDFSNKTNYAKINKGLGILSLSRRWNSALMWSHYTETYRGYCVGFNKEHSFFEEVNIGGELKRTSLLPVKYSKKRTIVPQRQDQAPGLDIFLTKSTDWAYEEEDRLLALLIDADKTKDLKPHKVHLFKMPLDAISEIVLGHNAPESLRIDVLEAGKRLGVPVYRTKISSRSFDVEREDLVGGIYI</sequence>